<sequence length="78" mass="8480">MSLSTTAYVNIGIAVLFMTIALLGSIYYDKPQSWAKFDICAAPSQNPRSINSNASSESADDSSRSKSLKDPLLDLHVR</sequence>
<dbReference type="AlphaFoldDB" id="A0A1D9PUK9"/>
<feature type="region of interest" description="Disordered" evidence="1">
    <location>
        <begin position="44"/>
        <end position="78"/>
    </location>
</feature>
<dbReference type="VEuPathDB" id="FungiDB:sscle_01g010790"/>
<keyword evidence="2" id="KW-0472">Membrane</keyword>
<protein>
    <submittedName>
        <fullName evidence="3">Uncharacterized protein</fullName>
    </submittedName>
</protein>
<name>A0A1D9PUK9_SCLS1</name>
<gene>
    <name evidence="3" type="ORF">sscle_01g010790</name>
</gene>
<dbReference type="Proteomes" id="UP000177798">
    <property type="component" value="Chromosome 1"/>
</dbReference>
<evidence type="ECO:0000256" key="1">
    <source>
        <dbReference type="SAM" id="MobiDB-lite"/>
    </source>
</evidence>
<dbReference type="OrthoDB" id="10407715at2759"/>
<organism evidence="3 4">
    <name type="scientific">Sclerotinia sclerotiorum (strain ATCC 18683 / 1980 / Ss-1)</name>
    <name type="common">White mold</name>
    <name type="synonym">Whetzelinia sclerotiorum</name>
    <dbReference type="NCBI Taxonomy" id="665079"/>
    <lineage>
        <taxon>Eukaryota</taxon>
        <taxon>Fungi</taxon>
        <taxon>Dikarya</taxon>
        <taxon>Ascomycota</taxon>
        <taxon>Pezizomycotina</taxon>
        <taxon>Leotiomycetes</taxon>
        <taxon>Helotiales</taxon>
        <taxon>Sclerotiniaceae</taxon>
        <taxon>Sclerotinia</taxon>
    </lineage>
</organism>
<keyword evidence="2" id="KW-1133">Transmembrane helix</keyword>
<dbReference type="EMBL" id="CP017814">
    <property type="protein sequence ID" value="APA06309.1"/>
    <property type="molecule type" value="Genomic_DNA"/>
</dbReference>
<feature type="compositionally biased region" description="Basic and acidic residues" evidence="1">
    <location>
        <begin position="61"/>
        <end position="78"/>
    </location>
</feature>
<keyword evidence="2" id="KW-0812">Transmembrane</keyword>
<evidence type="ECO:0000313" key="3">
    <source>
        <dbReference type="EMBL" id="APA06309.1"/>
    </source>
</evidence>
<evidence type="ECO:0000256" key="2">
    <source>
        <dbReference type="SAM" id="Phobius"/>
    </source>
</evidence>
<feature type="transmembrane region" description="Helical" evidence="2">
    <location>
        <begin position="6"/>
        <end position="28"/>
    </location>
</feature>
<reference evidence="4" key="1">
    <citation type="journal article" date="2017" name="Genome Biol. Evol.">
        <title>The complete genome sequence of the phytopathogenic fungus Sclerotinia sclerotiorum reveals insights into the genome architecture of broad host range pathogens.</title>
        <authorList>
            <person name="Derbyshire M."/>
            <person name="Denton-Giles M."/>
            <person name="Hegedus D."/>
            <person name="Seifbarghy S."/>
            <person name="Rollins J."/>
            <person name="van Kan J."/>
            <person name="Seidl M.F."/>
            <person name="Faino L."/>
            <person name="Mbengue M."/>
            <person name="Navaud O."/>
            <person name="Raffaele S."/>
            <person name="Hammond-Kosack K."/>
            <person name="Heard S."/>
            <person name="Oliver R."/>
        </authorList>
    </citation>
    <scope>NUCLEOTIDE SEQUENCE [LARGE SCALE GENOMIC DNA]</scope>
    <source>
        <strain evidence="4">ATCC 18683 / 1980 / Ss-1</strain>
    </source>
</reference>
<proteinExistence type="predicted"/>
<evidence type="ECO:0000313" key="4">
    <source>
        <dbReference type="Proteomes" id="UP000177798"/>
    </source>
</evidence>
<feature type="compositionally biased region" description="Low complexity" evidence="1">
    <location>
        <begin position="47"/>
        <end position="57"/>
    </location>
</feature>
<accession>A0A1D9PUK9</accession>